<organism evidence="8 9">
    <name type="scientific">Rhynchospora pubera</name>
    <dbReference type="NCBI Taxonomy" id="906938"/>
    <lineage>
        <taxon>Eukaryota</taxon>
        <taxon>Viridiplantae</taxon>
        <taxon>Streptophyta</taxon>
        <taxon>Embryophyta</taxon>
        <taxon>Tracheophyta</taxon>
        <taxon>Spermatophyta</taxon>
        <taxon>Magnoliopsida</taxon>
        <taxon>Liliopsida</taxon>
        <taxon>Poales</taxon>
        <taxon>Cyperaceae</taxon>
        <taxon>Cyperoideae</taxon>
        <taxon>Rhynchosporeae</taxon>
        <taxon>Rhynchospora</taxon>
    </lineage>
</organism>
<evidence type="ECO:0000256" key="5">
    <source>
        <dbReference type="ARBA" id="ARBA00022786"/>
    </source>
</evidence>
<gene>
    <name evidence="8" type="ORF">LUZ62_075342</name>
</gene>
<dbReference type="SUPFAM" id="SSF54495">
    <property type="entry name" value="UBC-like"/>
    <property type="match status" value="1"/>
</dbReference>
<dbReference type="Pfam" id="PF00179">
    <property type="entry name" value="UQ_con"/>
    <property type="match status" value="1"/>
</dbReference>
<evidence type="ECO:0000256" key="1">
    <source>
        <dbReference type="ARBA" id="ARBA00000485"/>
    </source>
</evidence>
<evidence type="ECO:0000256" key="3">
    <source>
        <dbReference type="ARBA" id="ARBA00022679"/>
    </source>
</evidence>
<dbReference type="InterPro" id="IPR000608">
    <property type="entry name" value="UBC"/>
</dbReference>
<dbReference type="Gene3D" id="3.10.110.10">
    <property type="entry name" value="Ubiquitin Conjugating Enzyme"/>
    <property type="match status" value="1"/>
</dbReference>
<comment type="catalytic activity">
    <reaction evidence="1">
        <text>S-ubiquitinyl-[E1 ubiquitin-activating enzyme]-L-cysteine + [E2 ubiquitin-conjugating enzyme]-L-cysteine = [E1 ubiquitin-activating enzyme]-L-cysteine + S-ubiquitinyl-[E2 ubiquitin-conjugating enzyme]-L-cysteine.</text>
        <dbReference type="EC" id="2.3.2.23"/>
    </reaction>
</comment>
<reference evidence="8" key="1">
    <citation type="submission" date="2022-08" db="EMBL/GenBank/DDBJ databases">
        <authorList>
            <person name="Marques A."/>
        </authorList>
    </citation>
    <scope>NUCLEOTIDE SEQUENCE</scope>
    <source>
        <strain evidence="8">RhyPub2mFocal</strain>
        <tissue evidence="8">Leaves</tissue>
    </source>
</reference>
<dbReference type="Proteomes" id="UP001140206">
    <property type="component" value="Chromosome 4"/>
</dbReference>
<dbReference type="FunFam" id="3.10.110.10:FF:000101">
    <property type="entry name" value="Ubiquitin-conjugating enzyme E2 D2"/>
    <property type="match status" value="1"/>
</dbReference>
<comment type="pathway">
    <text evidence="2">Protein modification; protein ubiquitination.</text>
</comment>
<dbReference type="EMBL" id="JAMFTS010000004">
    <property type="protein sequence ID" value="KAJ4764967.1"/>
    <property type="molecule type" value="Genomic_DNA"/>
</dbReference>
<proteinExistence type="predicted"/>
<evidence type="ECO:0000313" key="9">
    <source>
        <dbReference type="Proteomes" id="UP001140206"/>
    </source>
</evidence>
<name>A0AAV8DEB3_9POAL</name>
<keyword evidence="5" id="KW-0833">Ubl conjugation pathway</keyword>
<evidence type="ECO:0000259" key="7">
    <source>
        <dbReference type="PROSITE" id="PS50127"/>
    </source>
</evidence>
<keyword evidence="3" id="KW-0808">Transferase</keyword>
<keyword evidence="4" id="KW-0547">Nucleotide-binding</keyword>
<dbReference type="GO" id="GO:0005524">
    <property type="term" value="F:ATP binding"/>
    <property type="evidence" value="ECO:0007669"/>
    <property type="project" value="UniProtKB-KW"/>
</dbReference>
<keyword evidence="9" id="KW-1185">Reference proteome</keyword>
<dbReference type="PROSITE" id="PS50127">
    <property type="entry name" value="UBC_2"/>
    <property type="match status" value="1"/>
</dbReference>
<dbReference type="GO" id="GO:0061631">
    <property type="term" value="F:ubiquitin conjugating enzyme activity"/>
    <property type="evidence" value="ECO:0007669"/>
    <property type="project" value="UniProtKB-EC"/>
</dbReference>
<comment type="caution">
    <text evidence="8">The sequence shown here is derived from an EMBL/GenBank/DDBJ whole genome shotgun (WGS) entry which is preliminary data.</text>
</comment>
<feature type="domain" description="UBC core" evidence="7">
    <location>
        <begin position="1"/>
        <end position="150"/>
    </location>
</feature>
<keyword evidence="6" id="KW-0067">ATP-binding</keyword>
<dbReference type="SMART" id="SM00212">
    <property type="entry name" value="UBCc"/>
    <property type="match status" value="1"/>
</dbReference>
<evidence type="ECO:0000256" key="2">
    <source>
        <dbReference type="ARBA" id="ARBA00004906"/>
    </source>
</evidence>
<evidence type="ECO:0000256" key="4">
    <source>
        <dbReference type="ARBA" id="ARBA00022741"/>
    </source>
</evidence>
<dbReference type="InterPro" id="IPR016135">
    <property type="entry name" value="UBQ-conjugating_enzyme/RWD"/>
</dbReference>
<evidence type="ECO:0000313" key="8">
    <source>
        <dbReference type="EMBL" id="KAJ4764967.1"/>
    </source>
</evidence>
<protein>
    <submittedName>
        <fullName evidence="8">Ubiquitin-conjugating enzyme E2</fullName>
    </submittedName>
</protein>
<accession>A0AAV8DEB3</accession>
<dbReference type="PANTHER" id="PTHR24068">
    <property type="entry name" value="UBIQUITIN-CONJUGATING ENZYME E2"/>
    <property type="match status" value="1"/>
</dbReference>
<dbReference type="AlphaFoldDB" id="A0AAV8DEB3"/>
<evidence type="ECO:0000256" key="6">
    <source>
        <dbReference type="ARBA" id="ARBA00022840"/>
    </source>
</evidence>
<sequence length="152" mass="17316">MARKFIQMELDNLQKNPSALCTAGPVGDFPFHWRGTIMGPPDSPYSGGIFVINIDFPPDYPFNPPKVNFQTKVYHPNINSNGSICYDHFNILKDQWNPVIGISKVLHLFRSLLADPIPDCALVPEIARIYKDERSRYEDTARAWTQKYAMGN</sequence>